<accession>A0A9Q0R1Z3</accession>
<dbReference type="Proteomes" id="UP001141806">
    <property type="component" value="Unassembled WGS sequence"/>
</dbReference>
<dbReference type="AlphaFoldDB" id="A0A9Q0R1Z3"/>
<keyword evidence="2" id="KW-1185">Reference proteome</keyword>
<proteinExistence type="predicted"/>
<sequence length="102" mass="10868">MLPTSQRIIAQPSVLSLANQSPPPAPPPLTPLTSSVFIGEVDLDLIPATSLGPQCPSALFVPLSDNLNGEECHHTLNRAVVLIKETEALMSSLSPIFLRRST</sequence>
<protein>
    <submittedName>
        <fullName evidence="1">Uncharacterized protein</fullName>
    </submittedName>
</protein>
<gene>
    <name evidence="1" type="ORF">NE237_010745</name>
</gene>
<evidence type="ECO:0000313" key="2">
    <source>
        <dbReference type="Proteomes" id="UP001141806"/>
    </source>
</evidence>
<name>A0A9Q0R1Z3_9MAGN</name>
<reference evidence="1" key="1">
    <citation type="journal article" date="2023" name="Plant J.">
        <title>The genome of the king protea, Protea cynaroides.</title>
        <authorList>
            <person name="Chang J."/>
            <person name="Duong T.A."/>
            <person name="Schoeman C."/>
            <person name="Ma X."/>
            <person name="Roodt D."/>
            <person name="Barker N."/>
            <person name="Li Z."/>
            <person name="Van de Peer Y."/>
            <person name="Mizrachi E."/>
        </authorList>
    </citation>
    <scope>NUCLEOTIDE SEQUENCE</scope>
    <source>
        <tissue evidence="1">Young leaves</tissue>
    </source>
</reference>
<organism evidence="1 2">
    <name type="scientific">Protea cynaroides</name>
    <dbReference type="NCBI Taxonomy" id="273540"/>
    <lineage>
        <taxon>Eukaryota</taxon>
        <taxon>Viridiplantae</taxon>
        <taxon>Streptophyta</taxon>
        <taxon>Embryophyta</taxon>
        <taxon>Tracheophyta</taxon>
        <taxon>Spermatophyta</taxon>
        <taxon>Magnoliopsida</taxon>
        <taxon>Proteales</taxon>
        <taxon>Proteaceae</taxon>
        <taxon>Protea</taxon>
    </lineage>
</organism>
<comment type="caution">
    <text evidence="1">The sequence shown here is derived from an EMBL/GenBank/DDBJ whole genome shotgun (WGS) entry which is preliminary data.</text>
</comment>
<dbReference type="EMBL" id="JAMYWD010000002">
    <property type="protein sequence ID" value="KAJ4979965.1"/>
    <property type="molecule type" value="Genomic_DNA"/>
</dbReference>
<evidence type="ECO:0000313" key="1">
    <source>
        <dbReference type="EMBL" id="KAJ4979965.1"/>
    </source>
</evidence>